<keyword evidence="2" id="KW-1185">Reference proteome</keyword>
<protein>
    <recommendedName>
        <fullName evidence="3">DsrE/DsrF-like family protein</fullName>
    </recommendedName>
</protein>
<sequence length="99" mass="10705">MLILISQAKLAKPAADLALTAIAFGETVDLVLWSAALEALHQQEITTRLAEFGIDQLYILSLPGESTSTEDSVAPLRLLPLSAEELRSKILASDRIEAF</sequence>
<organism evidence="1 2">
    <name type="scientific">Spongiibacter thalassae</name>
    <dbReference type="NCBI Taxonomy" id="2721624"/>
    <lineage>
        <taxon>Bacteria</taxon>
        <taxon>Pseudomonadati</taxon>
        <taxon>Pseudomonadota</taxon>
        <taxon>Gammaproteobacteria</taxon>
        <taxon>Cellvibrionales</taxon>
        <taxon>Spongiibacteraceae</taxon>
        <taxon>Spongiibacter</taxon>
    </lineage>
</organism>
<accession>A0ABX1GDP8</accession>
<evidence type="ECO:0008006" key="3">
    <source>
        <dbReference type="Google" id="ProtNLM"/>
    </source>
</evidence>
<reference evidence="1 2" key="1">
    <citation type="submission" date="2020-04" db="EMBL/GenBank/DDBJ databases">
        <authorList>
            <person name="Yoon J."/>
        </authorList>
    </citation>
    <scope>NUCLEOTIDE SEQUENCE [LARGE SCALE GENOMIC DNA]</scope>
    <source>
        <strain evidence="1 2">KMU-166</strain>
    </source>
</reference>
<evidence type="ECO:0000313" key="2">
    <source>
        <dbReference type="Proteomes" id="UP000765845"/>
    </source>
</evidence>
<proteinExistence type="predicted"/>
<dbReference type="Proteomes" id="UP000765845">
    <property type="component" value="Unassembled WGS sequence"/>
</dbReference>
<gene>
    <name evidence="1" type="ORF">HCU74_07750</name>
</gene>
<name>A0ABX1GDP8_9GAMM</name>
<comment type="caution">
    <text evidence="1">The sequence shown here is derived from an EMBL/GenBank/DDBJ whole genome shotgun (WGS) entry which is preliminary data.</text>
</comment>
<dbReference type="EMBL" id="JAAWWK010000002">
    <property type="protein sequence ID" value="NKI17309.1"/>
    <property type="molecule type" value="Genomic_DNA"/>
</dbReference>
<evidence type="ECO:0000313" key="1">
    <source>
        <dbReference type="EMBL" id="NKI17309.1"/>
    </source>
</evidence>
<dbReference type="RefSeq" id="WP_168449818.1">
    <property type="nucleotide sequence ID" value="NZ_JAAWWK010000002.1"/>
</dbReference>